<protein>
    <submittedName>
        <fullName evidence="7">Acetolactate synthase small subunit</fullName>
        <ecNumber evidence="7">2.2.1.6</ecNumber>
    </submittedName>
</protein>
<dbReference type="UniPathway" id="UPA00047">
    <property type="reaction ID" value="UER00055"/>
</dbReference>
<dbReference type="InterPro" id="IPR004789">
    <property type="entry name" value="Acetalactate_synth_ssu"/>
</dbReference>
<dbReference type="SUPFAM" id="SSF55021">
    <property type="entry name" value="ACT-like"/>
    <property type="match status" value="2"/>
</dbReference>
<dbReference type="UniPathway" id="UPA00049">
    <property type="reaction ID" value="UER00059"/>
</dbReference>
<comment type="pathway">
    <text evidence="2">Amino-acid biosynthesis; L-valine biosynthesis; L-valine from pyruvate: step 1/4.</text>
</comment>
<dbReference type="FunFam" id="3.30.70.260:FF:000001">
    <property type="entry name" value="Acetolactate synthase, small subunit"/>
    <property type="match status" value="1"/>
</dbReference>
<keyword evidence="5" id="KW-0100">Branched-chain amino acid biosynthesis</keyword>
<dbReference type="GO" id="GO:0005829">
    <property type="term" value="C:cytosol"/>
    <property type="evidence" value="ECO:0007669"/>
    <property type="project" value="TreeGrafter"/>
</dbReference>
<dbReference type="InterPro" id="IPR027271">
    <property type="entry name" value="Acetolactate_synth/TF_NikR_C"/>
</dbReference>
<comment type="caution">
    <text evidence="7">The sequence shown here is derived from an EMBL/GenBank/DDBJ whole genome shotgun (WGS) entry which is preliminary data.</text>
</comment>
<dbReference type="AlphaFoldDB" id="A0A644YL05"/>
<dbReference type="InterPro" id="IPR045865">
    <property type="entry name" value="ACT-like_dom_sf"/>
</dbReference>
<sequence>MKQTISILVENRAGVLNRITGLFARRAFNIESLAVGVTDDKSISRITIIVDSGNSVVEQVEKQLNKLIEVIKVRTFEDKDLIGRELIIVKVSANTKTRQDISNLCQIMGARIDDISATTMTLELSDAPDRVDLFESLLRPFSILEVARTGVIAVQKGSGKI</sequence>
<dbReference type="Gene3D" id="3.30.70.260">
    <property type="match status" value="1"/>
</dbReference>
<evidence type="ECO:0000256" key="3">
    <source>
        <dbReference type="ARBA" id="ARBA00006341"/>
    </source>
</evidence>
<reference evidence="7" key="1">
    <citation type="submission" date="2019-08" db="EMBL/GenBank/DDBJ databases">
        <authorList>
            <person name="Kucharzyk K."/>
            <person name="Murdoch R.W."/>
            <person name="Higgins S."/>
            <person name="Loffler F."/>
        </authorList>
    </citation>
    <scope>NUCLEOTIDE SEQUENCE</scope>
</reference>
<dbReference type="NCBIfam" id="TIGR00119">
    <property type="entry name" value="acolac_sm"/>
    <property type="match status" value="1"/>
</dbReference>
<organism evidence="7">
    <name type="scientific">bioreactor metagenome</name>
    <dbReference type="NCBI Taxonomy" id="1076179"/>
    <lineage>
        <taxon>unclassified sequences</taxon>
        <taxon>metagenomes</taxon>
        <taxon>ecological metagenomes</taxon>
    </lineage>
</organism>
<comment type="pathway">
    <text evidence="1">Amino-acid biosynthesis; L-isoleucine biosynthesis; L-isoleucine from 2-oxobutanoate: step 1/4.</text>
</comment>
<evidence type="ECO:0000256" key="4">
    <source>
        <dbReference type="ARBA" id="ARBA00022605"/>
    </source>
</evidence>
<dbReference type="NCBIfam" id="NF008864">
    <property type="entry name" value="PRK11895.1"/>
    <property type="match status" value="1"/>
</dbReference>
<dbReference type="Gene3D" id="3.30.70.1150">
    <property type="entry name" value="ACT-like. Chain A, domain 2"/>
    <property type="match status" value="1"/>
</dbReference>
<dbReference type="InterPro" id="IPR039557">
    <property type="entry name" value="AHAS_ACT"/>
</dbReference>
<dbReference type="EC" id="2.2.1.6" evidence="7"/>
<evidence type="ECO:0000256" key="2">
    <source>
        <dbReference type="ARBA" id="ARBA00005025"/>
    </source>
</evidence>
<dbReference type="GO" id="GO:0009097">
    <property type="term" value="P:isoleucine biosynthetic process"/>
    <property type="evidence" value="ECO:0007669"/>
    <property type="project" value="UniProtKB-UniPathway"/>
</dbReference>
<dbReference type="PANTHER" id="PTHR30239:SF0">
    <property type="entry name" value="ACETOLACTATE SYNTHASE SMALL SUBUNIT 1, CHLOROPLASTIC"/>
    <property type="match status" value="1"/>
</dbReference>
<dbReference type="GO" id="GO:0009099">
    <property type="term" value="P:L-valine biosynthetic process"/>
    <property type="evidence" value="ECO:0007669"/>
    <property type="project" value="UniProtKB-UniPathway"/>
</dbReference>
<dbReference type="GO" id="GO:0003984">
    <property type="term" value="F:acetolactate synthase activity"/>
    <property type="evidence" value="ECO:0007669"/>
    <property type="project" value="UniProtKB-EC"/>
</dbReference>
<dbReference type="CDD" id="cd04878">
    <property type="entry name" value="ACT_AHAS"/>
    <property type="match status" value="1"/>
</dbReference>
<evidence type="ECO:0000256" key="5">
    <source>
        <dbReference type="ARBA" id="ARBA00023304"/>
    </source>
</evidence>
<keyword evidence="4" id="KW-0028">Amino-acid biosynthesis</keyword>
<proteinExistence type="inferred from homology"/>
<dbReference type="PROSITE" id="PS51671">
    <property type="entry name" value="ACT"/>
    <property type="match status" value="1"/>
</dbReference>
<evidence type="ECO:0000259" key="6">
    <source>
        <dbReference type="PROSITE" id="PS51671"/>
    </source>
</evidence>
<accession>A0A644YL05</accession>
<gene>
    <name evidence="7" type="primary">ilvH_16</name>
    <name evidence="7" type="ORF">SDC9_73299</name>
</gene>
<dbReference type="GO" id="GO:1990610">
    <property type="term" value="F:acetolactate synthase regulator activity"/>
    <property type="evidence" value="ECO:0007669"/>
    <property type="project" value="InterPro"/>
</dbReference>
<dbReference type="PANTHER" id="PTHR30239">
    <property type="entry name" value="ACETOLACTATE SYNTHASE SMALL SUBUNIT"/>
    <property type="match status" value="1"/>
</dbReference>
<evidence type="ECO:0000313" key="7">
    <source>
        <dbReference type="EMBL" id="MPM26794.1"/>
    </source>
</evidence>
<dbReference type="InterPro" id="IPR002912">
    <property type="entry name" value="ACT_dom"/>
</dbReference>
<name>A0A644YL05_9ZZZZ</name>
<dbReference type="InterPro" id="IPR019455">
    <property type="entry name" value="Acetolactate_synth_ssu_C"/>
</dbReference>
<feature type="domain" description="ACT" evidence="6">
    <location>
        <begin position="4"/>
        <end position="78"/>
    </location>
</feature>
<keyword evidence="7" id="KW-0808">Transferase</keyword>
<comment type="similarity">
    <text evidence="3">Belongs to the acetolactate synthase small subunit family.</text>
</comment>
<dbReference type="EMBL" id="VSSQ01004828">
    <property type="protein sequence ID" value="MPM26794.1"/>
    <property type="molecule type" value="Genomic_DNA"/>
</dbReference>
<evidence type="ECO:0000256" key="1">
    <source>
        <dbReference type="ARBA" id="ARBA00004974"/>
    </source>
</evidence>
<dbReference type="Pfam" id="PF10369">
    <property type="entry name" value="ALS_ss_C"/>
    <property type="match status" value="1"/>
</dbReference>
<dbReference type="Pfam" id="PF22629">
    <property type="entry name" value="ACT_AHAS_ss"/>
    <property type="match status" value="1"/>
</dbReference>
<dbReference type="InterPro" id="IPR054480">
    <property type="entry name" value="AHAS_small-like_ACT"/>
</dbReference>